<dbReference type="AlphaFoldDB" id="A0A6A3NQC9"/>
<evidence type="ECO:0000313" key="3">
    <source>
        <dbReference type="Proteomes" id="UP000435112"/>
    </source>
</evidence>
<evidence type="ECO:0000256" key="1">
    <source>
        <dbReference type="SAM" id="MobiDB-lite"/>
    </source>
</evidence>
<gene>
    <name evidence="2" type="ORF">PR002_g2647</name>
</gene>
<feature type="compositionally biased region" description="Polar residues" evidence="1">
    <location>
        <begin position="1144"/>
        <end position="1156"/>
    </location>
</feature>
<dbReference type="Proteomes" id="UP000435112">
    <property type="component" value="Unassembled WGS sequence"/>
</dbReference>
<comment type="caution">
    <text evidence="2">The sequence shown here is derived from an EMBL/GenBank/DDBJ whole genome shotgun (WGS) entry which is preliminary data.</text>
</comment>
<feature type="region of interest" description="Disordered" evidence="1">
    <location>
        <begin position="1144"/>
        <end position="1197"/>
    </location>
</feature>
<organism evidence="2 3">
    <name type="scientific">Phytophthora rubi</name>
    <dbReference type="NCBI Taxonomy" id="129364"/>
    <lineage>
        <taxon>Eukaryota</taxon>
        <taxon>Sar</taxon>
        <taxon>Stramenopiles</taxon>
        <taxon>Oomycota</taxon>
        <taxon>Peronosporomycetes</taxon>
        <taxon>Peronosporales</taxon>
        <taxon>Peronosporaceae</taxon>
        <taxon>Phytophthora</taxon>
    </lineage>
</organism>
<evidence type="ECO:0000313" key="2">
    <source>
        <dbReference type="EMBL" id="KAE9044708.1"/>
    </source>
</evidence>
<feature type="region of interest" description="Disordered" evidence="1">
    <location>
        <begin position="1085"/>
        <end position="1117"/>
    </location>
</feature>
<feature type="region of interest" description="Disordered" evidence="1">
    <location>
        <begin position="308"/>
        <end position="327"/>
    </location>
</feature>
<accession>A0A6A3NQC9</accession>
<sequence>MLQESLGGGGESAASAKKALTHVQKLVQLATARPNALTLREYREALEECLKPEGNAAMKTVGFQLAGIAPGCSTHEAWRFILEATVTELGNSENSSSLVAAISVLGLVPVPLVLGFLLSPEREPMNKLRSILTHEDTDVRCSAIETLSKLTLDVAINVAGDGLFVFPFESHEARICCQQDVETMVNDCWKLIFHTLSCDGQSQSAMWAAGAAFTALANLFARSSTLAPFFPSNRESMRAQAPMDDVSSIMYKHAFPRIRALVGTARALPMKQQPDAMLWIAMLLYTMMERSGARCPSVSVPYVEIDTEDNNADGADDGDEDTHASTEPVRIDGLVSDLLESWAFPTISRKVSLAQATNVCRAIFILLSHPLQALTRMGWAAQLANHLIAQCYLANKSSGNNNGAELKHELCVMLVKTFGWLSGVNCQSLFARTTEALYLVDQEKDRRDLVQALTDTVAAHVVDNRDFQLLQGLCTMAFFRQPKGFSRLSPRTNGSEVFRSLFHALATTSELSSPPRRGAIEHQISQLIALRVFRGLLLLKLGGSATTSPKAYRRSCEISENIVYYTGLLTSHFQGMLACPELALRESLDFFQQELFPTMDQIASQSARLQILWVGVRLHRNYASHAPFETLVRELQHETGRLFTAIWKDDDEIEGATFDNGLLGCGGGAGEETLASRTRAGDTNNVDALMVLGDCITILAQYQPHMQPQFLQMCEKMITALSASGSPPATTSQQYRVIEDVMVLLSTPSAIDSQSSAVHTPFFKDIFDPQDIFLPRKCLDDEDKVKHLETSRGEEYREAVIVTGSADPVSVRISHHHPFIEKEETIALEVSCCNLTTWPLSDLEIQLRPLGGVGVVQCVDASNDLKLRFLRAGETVSVGTSGGSTSLPPFGVIKAEKRFRVCKFTQATFLTQAVLVQEPSQDGDDIGANPSEEAPSTPIRLAFSNHCVLHFDTFLRLPQCQFATAAFFQHCWQSANSSLLWRVKSQEGHGGKLSVCKHALHYMNAKLASVSELLLELPMNFHIAMLTQTCWGSYVAASLTMSLNSTSANWSGVLEVRSTRDNIRELEKWPKDTIRLFGGDHVQLCSSPSTPTTSTPDPVSSAVDTATLPSPPTAFGDAFAAAAPAPMQSTGATPEGTTVAGATTSPFAPDVRSTTSFHKDVGIPTDRMASFARSQQVEQVRSPEATPASEEQFGNFL</sequence>
<proteinExistence type="predicted"/>
<feature type="compositionally biased region" description="Low complexity" evidence="1">
    <location>
        <begin position="1086"/>
        <end position="1101"/>
    </location>
</feature>
<name>A0A6A3NQC9_9STRA</name>
<feature type="compositionally biased region" description="Acidic residues" evidence="1">
    <location>
        <begin position="308"/>
        <end position="320"/>
    </location>
</feature>
<dbReference type="OrthoDB" id="69102at2759"/>
<reference evidence="2 3" key="1">
    <citation type="submission" date="2018-09" db="EMBL/GenBank/DDBJ databases">
        <title>Genomic investigation of the strawberry pathogen Phytophthora fragariae indicates pathogenicity is determined by transcriptional variation in three key races.</title>
        <authorList>
            <person name="Adams T.M."/>
            <person name="Armitage A.D."/>
            <person name="Sobczyk M.K."/>
            <person name="Bates H.J."/>
            <person name="Dunwell J.M."/>
            <person name="Nellist C.F."/>
            <person name="Harrison R.J."/>
        </authorList>
    </citation>
    <scope>NUCLEOTIDE SEQUENCE [LARGE SCALE GENOMIC DNA]</scope>
    <source>
        <strain evidence="2 3">SCRP324</strain>
    </source>
</reference>
<dbReference type="EMBL" id="QXFU01000092">
    <property type="protein sequence ID" value="KAE9044708.1"/>
    <property type="molecule type" value="Genomic_DNA"/>
</dbReference>
<protein>
    <submittedName>
        <fullName evidence="2">Uncharacterized protein</fullName>
    </submittedName>
</protein>